<evidence type="ECO:0000259" key="8">
    <source>
        <dbReference type="SMART" id="SM01383"/>
    </source>
</evidence>
<evidence type="ECO:0000313" key="10">
    <source>
        <dbReference type="Proteomes" id="UP000095185"/>
    </source>
</evidence>
<dbReference type="GO" id="GO:0019843">
    <property type="term" value="F:rRNA binding"/>
    <property type="evidence" value="ECO:0007669"/>
    <property type="project" value="UniProtKB-UniRule"/>
</dbReference>
<evidence type="ECO:0000256" key="4">
    <source>
        <dbReference type="ARBA" id="ARBA00035242"/>
    </source>
</evidence>
<dbReference type="InterPro" id="IPR022669">
    <property type="entry name" value="Ribosomal_uL2_C"/>
</dbReference>
<dbReference type="PANTHER" id="PTHR13691:SF5">
    <property type="entry name" value="LARGE RIBOSOMAL SUBUNIT PROTEIN UL2M"/>
    <property type="match status" value="1"/>
</dbReference>
<evidence type="ECO:0000256" key="3">
    <source>
        <dbReference type="ARBA" id="ARBA00023274"/>
    </source>
</evidence>
<dbReference type="InterPro" id="IPR014726">
    <property type="entry name" value="Ribosomal_uL2_dom3"/>
</dbReference>
<dbReference type="GO" id="GO:0002181">
    <property type="term" value="P:cytoplasmic translation"/>
    <property type="evidence" value="ECO:0007669"/>
    <property type="project" value="TreeGrafter"/>
</dbReference>
<protein>
    <recommendedName>
        <fullName evidence="4 5">Large ribosomal subunit protein uL2</fullName>
    </recommendedName>
</protein>
<dbReference type="Gene3D" id="4.10.950.10">
    <property type="entry name" value="Ribosomal protein L2, domain 3"/>
    <property type="match status" value="1"/>
</dbReference>
<evidence type="ECO:0000256" key="6">
    <source>
        <dbReference type="SAM" id="MobiDB-lite"/>
    </source>
</evidence>
<organism evidence="9 10">
    <name type="scientific">Chlorobaculum limnaeum</name>
    <dbReference type="NCBI Taxonomy" id="274537"/>
    <lineage>
        <taxon>Bacteria</taxon>
        <taxon>Pseudomonadati</taxon>
        <taxon>Chlorobiota</taxon>
        <taxon>Chlorobiia</taxon>
        <taxon>Chlorobiales</taxon>
        <taxon>Chlorobiaceae</taxon>
        <taxon>Chlorobaculum</taxon>
    </lineage>
</organism>
<keyword evidence="3 5" id="KW-0687">Ribonucleoprotein</keyword>
<feature type="compositionally biased region" description="Basic residues" evidence="6">
    <location>
        <begin position="259"/>
        <end position="279"/>
    </location>
</feature>
<feature type="compositionally biased region" description="Gly residues" evidence="6">
    <location>
        <begin position="232"/>
        <end position="242"/>
    </location>
</feature>
<dbReference type="GO" id="GO:0016740">
    <property type="term" value="F:transferase activity"/>
    <property type="evidence" value="ECO:0007669"/>
    <property type="project" value="InterPro"/>
</dbReference>
<dbReference type="KEGG" id="clz:BIU88_12185"/>
<feature type="domain" description="Large ribosomal subunit protein uL2 RNA-binding" evidence="8">
    <location>
        <begin position="42"/>
        <end position="118"/>
    </location>
</feature>
<dbReference type="HAMAP" id="MF_01320_B">
    <property type="entry name" value="Ribosomal_uL2_B"/>
    <property type="match status" value="1"/>
</dbReference>
<dbReference type="Gene3D" id="2.30.30.30">
    <property type="match status" value="1"/>
</dbReference>
<dbReference type="PIRSF" id="PIRSF002158">
    <property type="entry name" value="Ribosomal_L2"/>
    <property type="match status" value="1"/>
</dbReference>
<feature type="region of interest" description="Disordered" evidence="6">
    <location>
        <begin position="223"/>
        <end position="279"/>
    </location>
</feature>
<keyword evidence="2 5" id="KW-0689">Ribosomal protein</keyword>
<comment type="similarity">
    <text evidence="1 5">Belongs to the universal ribosomal protein uL2 family.</text>
</comment>
<gene>
    <name evidence="5" type="primary">rplB</name>
    <name evidence="9" type="ORF">BIU88_12185</name>
</gene>
<evidence type="ECO:0000256" key="1">
    <source>
        <dbReference type="ARBA" id="ARBA00005636"/>
    </source>
</evidence>
<comment type="function">
    <text evidence="5">One of the primary rRNA binding proteins. Required for association of the 30S and 50S subunits to form the 70S ribosome, for tRNA binding and peptide bond formation. It has been suggested to have peptidyltransferase activity; this is somewhat controversial. Makes several contacts with the 16S rRNA in the 70S ribosome.</text>
</comment>
<keyword evidence="10" id="KW-1185">Reference proteome</keyword>
<dbReference type="Pfam" id="PF00181">
    <property type="entry name" value="Ribosomal_L2_N"/>
    <property type="match status" value="1"/>
</dbReference>
<dbReference type="InterPro" id="IPR014722">
    <property type="entry name" value="Rib_uL2_dom2"/>
</dbReference>
<dbReference type="STRING" id="274537.BIU88_12185"/>
<dbReference type="FunFam" id="2.30.30.30:FF:000001">
    <property type="entry name" value="50S ribosomal protein L2"/>
    <property type="match status" value="1"/>
</dbReference>
<comment type="subunit">
    <text evidence="5">Part of the 50S ribosomal subunit. Forms a bridge to the 30S subunit in the 70S ribosome.</text>
</comment>
<dbReference type="Proteomes" id="UP000095185">
    <property type="component" value="Chromosome"/>
</dbReference>
<dbReference type="AlphaFoldDB" id="A0A1D8D905"/>
<dbReference type="SUPFAM" id="SSF50104">
    <property type="entry name" value="Translation proteins SH3-like domain"/>
    <property type="match status" value="1"/>
</dbReference>
<dbReference type="FunFam" id="2.40.50.140:FF:000003">
    <property type="entry name" value="50S ribosomal protein L2"/>
    <property type="match status" value="1"/>
</dbReference>
<dbReference type="SMART" id="SM01383">
    <property type="entry name" value="Ribosomal_L2"/>
    <property type="match status" value="1"/>
</dbReference>
<accession>A0A1D8D905</accession>
<keyword evidence="5" id="KW-0699">rRNA-binding</keyword>
<dbReference type="InterPro" id="IPR012340">
    <property type="entry name" value="NA-bd_OB-fold"/>
</dbReference>
<dbReference type="InterPro" id="IPR002171">
    <property type="entry name" value="Ribosomal_uL2"/>
</dbReference>
<evidence type="ECO:0000259" key="7">
    <source>
        <dbReference type="SMART" id="SM01382"/>
    </source>
</evidence>
<dbReference type="Pfam" id="PF03947">
    <property type="entry name" value="Ribosomal_L2_C"/>
    <property type="match status" value="1"/>
</dbReference>
<dbReference type="PANTHER" id="PTHR13691">
    <property type="entry name" value="RIBOSOMAL PROTEIN L2"/>
    <property type="match status" value="1"/>
</dbReference>
<reference evidence="9" key="1">
    <citation type="submission" date="2016-09" db="EMBL/GenBank/DDBJ databases">
        <title>Genome sequence of Chlorobaculum limnaeum.</title>
        <authorList>
            <person name="Liu Z."/>
            <person name="Tank M."/>
            <person name="Bryant D.A."/>
        </authorList>
    </citation>
    <scope>NUCLEOTIDE SEQUENCE [LARGE SCALE GENOMIC DNA]</scope>
    <source>
        <strain evidence="9">DSM 1677</strain>
    </source>
</reference>
<dbReference type="InterPro" id="IPR008991">
    <property type="entry name" value="Translation_prot_SH3-like_sf"/>
</dbReference>
<evidence type="ECO:0000256" key="5">
    <source>
        <dbReference type="HAMAP-Rule" id="MF_01320"/>
    </source>
</evidence>
<dbReference type="OrthoDB" id="9778722at2"/>
<name>A0A1D8D905_CHLLM</name>
<feature type="domain" description="Large ribosomal subunit protein uL2 C-terminal" evidence="7">
    <location>
        <begin position="124"/>
        <end position="255"/>
    </location>
</feature>
<dbReference type="GO" id="GO:0003735">
    <property type="term" value="F:structural constituent of ribosome"/>
    <property type="evidence" value="ECO:0007669"/>
    <property type="project" value="InterPro"/>
</dbReference>
<evidence type="ECO:0000256" key="2">
    <source>
        <dbReference type="ARBA" id="ARBA00022980"/>
    </source>
</evidence>
<dbReference type="EMBL" id="CP017305">
    <property type="protein sequence ID" value="AOS84818.1"/>
    <property type="molecule type" value="Genomic_DNA"/>
</dbReference>
<dbReference type="SUPFAM" id="SSF50249">
    <property type="entry name" value="Nucleic acid-binding proteins"/>
    <property type="match status" value="1"/>
</dbReference>
<dbReference type="RefSeq" id="WP_069811005.1">
    <property type="nucleotide sequence ID" value="NZ_CP017305.1"/>
</dbReference>
<dbReference type="GO" id="GO:0015934">
    <property type="term" value="C:large ribosomal subunit"/>
    <property type="evidence" value="ECO:0007669"/>
    <property type="project" value="InterPro"/>
</dbReference>
<dbReference type="SMART" id="SM01382">
    <property type="entry name" value="Ribosomal_L2_C"/>
    <property type="match status" value="1"/>
</dbReference>
<evidence type="ECO:0000313" key="9">
    <source>
        <dbReference type="EMBL" id="AOS84818.1"/>
    </source>
</evidence>
<dbReference type="FunFam" id="4.10.950.10:FF:000001">
    <property type="entry name" value="50S ribosomal protein L2"/>
    <property type="match status" value="1"/>
</dbReference>
<dbReference type="InterPro" id="IPR022666">
    <property type="entry name" value="Ribosomal_uL2_RNA-bd_dom"/>
</dbReference>
<keyword evidence="5" id="KW-0694">RNA-binding</keyword>
<dbReference type="Gene3D" id="2.40.50.140">
    <property type="entry name" value="Nucleic acid-binding proteins"/>
    <property type="match status" value="1"/>
</dbReference>
<dbReference type="NCBIfam" id="TIGR01171">
    <property type="entry name" value="rplB_bact"/>
    <property type="match status" value="1"/>
</dbReference>
<proteinExistence type="inferred from homology"/>
<sequence length="279" mass="30397">MAIRKLAPVTPGTRFASYAGFDEITKSAPEKSLLVPIKRTGGRNSNGRVTSRHMGGGHKRFYRIIDFKRNKDNVPAKVAAIEYDPNRSARIALLHYVDGEKRYILAPKGLKVGDRLESGEKVDIRVGNTMPLKNIPIGSDVHNIELRAGKGGQMARSAGSYAVLAAREGFYATLKMPSGEIRKVRVECRATIGVIGNSEHENISLGKAGRSRWLGIRPQTRGMAMNPVDHPMGGGEGKSKSGGGRKHPKSPWGQLAKGQKTRNKKKASTKLIVRGRKAK</sequence>
<dbReference type="InterPro" id="IPR005880">
    <property type="entry name" value="Ribosomal_uL2_bac/org-type"/>
</dbReference>